<organism evidence="2 3">
    <name type="scientific">Podarcis lilfordi</name>
    <name type="common">Lilford's wall lizard</name>
    <dbReference type="NCBI Taxonomy" id="74358"/>
    <lineage>
        <taxon>Eukaryota</taxon>
        <taxon>Metazoa</taxon>
        <taxon>Chordata</taxon>
        <taxon>Craniata</taxon>
        <taxon>Vertebrata</taxon>
        <taxon>Euteleostomi</taxon>
        <taxon>Lepidosauria</taxon>
        <taxon>Squamata</taxon>
        <taxon>Bifurcata</taxon>
        <taxon>Unidentata</taxon>
        <taxon>Episquamata</taxon>
        <taxon>Laterata</taxon>
        <taxon>Lacertibaenia</taxon>
        <taxon>Lacertidae</taxon>
        <taxon>Podarcis</taxon>
    </lineage>
</organism>
<proteinExistence type="predicted"/>
<name>A0AA35LJW7_9SAUR</name>
<feature type="compositionally biased region" description="Basic and acidic residues" evidence="1">
    <location>
        <begin position="26"/>
        <end position="37"/>
    </location>
</feature>
<evidence type="ECO:0000313" key="3">
    <source>
        <dbReference type="Proteomes" id="UP001178461"/>
    </source>
</evidence>
<evidence type="ECO:0000256" key="1">
    <source>
        <dbReference type="SAM" id="MobiDB-lite"/>
    </source>
</evidence>
<reference evidence="2" key="1">
    <citation type="submission" date="2022-12" db="EMBL/GenBank/DDBJ databases">
        <authorList>
            <person name="Alioto T."/>
            <person name="Alioto T."/>
            <person name="Gomez Garrido J."/>
        </authorList>
    </citation>
    <scope>NUCLEOTIDE SEQUENCE</scope>
</reference>
<gene>
    <name evidence="2" type="ORF">PODLI_1B037295</name>
</gene>
<protein>
    <submittedName>
        <fullName evidence="2">Uncharacterized protein</fullName>
    </submittedName>
</protein>
<evidence type="ECO:0000313" key="2">
    <source>
        <dbReference type="EMBL" id="CAI5797187.1"/>
    </source>
</evidence>
<accession>A0AA35LJW7</accession>
<keyword evidence="3" id="KW-1185">Reference proteome</keyword>
<feature type="compositionally biased region" description="Low complexity" evidence="1">
    <location>
        <begin position="11"/>
        <end position="20"/>
    </location>
</feature>
<sequence length="107" mass="11171">MAAAWTEKNRGASSAPSAGGHAPNSEGKEAGLRRERATAAARGEGGGKREKEIRICRMVGAQSAPPRARGGSGGGGLLHDKCRPLIIVIIIIIMGKERGGFIYCFQL</sequence>
<dbReference type="Proteomes" id="UP001178461">
    <property type="component" value="Chromosome 16"/>
</dbReference>
<dbReference type="AlphaFoldDB" id="A0AA35LJW7"/>
<feature type="region of interest" description="Disordered" evidence="1">
    <location>
        <begin position="1"/>
        <end position="51"/>
    </location>
</feature>
<dbReference type="EMBL" id="OX395143">
    <property type="protein sequence ID" value="CAI5797187.1"/>
    <property type="molecule type" value="Genomic_DNA"/>
</dbReference>